<name>A0A0R3WEA8_TAEAS</name>
<dbReference type="EMBL" id="UYRS01019000">
    <property type="protein sequence ID" value="VDK41972.1"/>
    <property type="molecule type" value="Genomic_DNA"/>
</dbReference>
<proteinExistence type="predicted"/>
<dbReference type="AlphaFoldDB" id="A0A0R3WEA8"/>
<evidence type="ECO:0000256" key="1">
    <source>
        <dbReference type="SAM" id="Phobius"/>
    </source>
</evidence>
<keyword evidence="1" id="KW-0472">Membrane</keyword>
<dbReference type="Proteomes" id="UP000282613">
    <property type="component" value="Unassembled WGS sequence"/>
</dbReference>
<evidence type="ECO:0000313" key="4">
    <source>
        <dbReference type="WBParaSite" id="TASK_0000914101-mRNA-1"/>
    </source>
</evidence>
<evidence type="ECO:0000313" key="2">
    <source>
        <dbReference type="EMBL" id="VDK41972.1"/>
    </source>
</evidence>
<organism evidence="4">
    <name type="scientific">Taenia asiatica</name>
    <name type="common">Asian tapeworm</name>
    <dbReference type="NCBI Taxonomy" id="60517"/>
    <lineage>
        <taxon>Eukaryota</taxon>
        <taxon>Metazoa</taxon>
        <taxon>Spiralia</taxon>
        <taxon>Lophotrochozoa</taxon>
        <taxon>Platyhelminthes</taxon>
        <taxon>Cestoda</taxon>
        <taxon>Eucestoda</taxon>
        <taxon>Cyclophyllidea</taxon>
        <taxon>Taeniidae</taxon>
        <taxon>Taenia</taxon>
    </lineage>
</organism>
<feature type="transmembrane region" description="Helical" evidence="1">
    <location>
        <begin position="26"/>
        <end position="44"/>
    </location>
</feature>
<evidence type="ECO:0000313" key="3">
    <source>
        <dbReference type="Proteomes" id="UP000282613"/>
    </source>
</evidence>
<protein>
    <submittedName>
        <fullName evidence="4">SERPIN domain-containing protein</fullName>
    </submittedName>
</protein>
<keyword evidence="3" id="KW-1185">Reference proteome</keyword>
<keyword evidence="1" id="KW-1133">Transmembrane helix</keyword>
<reference evidence="2 3" key="2">
    <citation type="submission" date="2018-11" db="EMBL/GenBank/DDBJ databases">
        <authorList>
            <consortium name="Pathogen Informatics"/>
        </authorList>
    </citation>
    <scope>NUCLEOTIDE SEQUENCE [LARGE SCALE GENOMIC DNA]</scope>
</reference>
<sequence>MPSMSSKGFSNLLMFKNSIYSQTPKLLFTSNALLLFEIIIFGLLSPVSSTFEMLSAVKATVSQYSSLGDSSKTALLSESTAEMLFGSSNTTGLLCQINFLFSGGFVPRLWLPFSFASLLSTYDDKIIIVMWRIWRK</sequence>
<keyword evidence="1" id="KW-0812">Transmembrane</keyword>
<accession>A0A0R3WEA8</accession>
<dbReference type="WBParaSite" id="TASK_0000914101-mRNA-1">
    <property type="protein sequence ID" value="TASK_0000914101-mRNA-1"/>
    <property type="gene ID" value="TASK_0000914101"/>
</dbReference>
<gene>
    <name evidence="2" type="ORF">TASK_LOCUS9142</name>
</gene>
<reference evidence="4" key="1">
    <citation type="submission" date="2017-02" db="UniProtKB">
        <authorList>
            <consortium name="WormBaseParasite"/>
        </authorList>
    </citation>
    <scope>IDENTIFICATION</scope>
</reference>